<evidence type="ECO:0000313" key="2">
    <source>
        <dbReference type="EMBL" id="KAK0174750.1"/>
    </source>
</evidence>
<protein>
    <submittedName>
        <fullName evidence="2">Uncharacterized protein</fullName>
    </submittedName>
</protein>
<gene>
    <name evidence="2" type="ORF">PV327_010484</name>
</gene>
<dbReference type="InterPro" id="IPR018247">
    <property type="entry name" value="EF_Hand_1_Ca_BS"/>
</dbReference>
<feature type="region of interest" description="Disordered" evidence="1">
    <location>
        <begin position="101"/>
        <end position="155"/>
    </location>
</feature>
<proteinExistence type="predicted"/>
<keyword evidence="3" id="KW-1185">Reference proteome</keyword>
<evidence type="ECO:0000256" key="1">
    <source>
        <dbReference type="SAM" id="MobiDB-lite"/>
    </source>
</evidence>
<accession>A0AA39FS09</accession>
<reference evidence="2" key="2">
    <citation type="submission" date="2023-03" db="EMBL/GenBank/DDBJ databases">
        <authorList>
            <person name="Inwood S.N."/>
            <person name="Skelly J.G."/>
            <person name="Guhlin J."/>
            <person name="Harrop T.W.R."/>
            <person name="Goldson S.G."/>
            <person name="Dearden P.K."/>
        </authorList>
    </citation>
    <scope>NUCLEOTIDE SEQUENCE</scope>
    <source>
        <strain evidence="2">Lincoln</strain>
        <tissue evidence="2">Whole body</tissue>
    </source>
</reference>
<dbReference type="Proteomes" id="UP001168972">
    <property type="component" value="Unassembled WGS sequence"/>
</dbReference>
<dbReference type="AlphaFoldDB" id="A0AA39FS09"/>
<feature type="compositionally biased region" description="Low complexity" evidence="1">
    <location>
        <begin position="112"/>
        <end position="147"/>
    </location>
</feature>
<name>A0AA39FS09_MICHY</name>
<evidence type="ECO:0000313" key="3">
    <source>
        <dbReference type="Proteomes" id="UP001168972"/>
    </source>
</evidence>
<dbReference type="PROSITE" id="PS00018">
    <property type="entry name" value="EF_HAND_1"/>
    <property type="match status" value="1"/>
</dbReference>
<dbReference type="EMBL" id="JAQQBR010000006">
    <property type="protein sequence ID" value="KAK0174750.1"/>
    <property type="molecule type" value="Genomic_DNA"/>
</dbReference>
<reference evidence="2" key="1">
    <citation type="journal article" date="2023" name="bioRxiv">
        <title>Scaffold-level genome assemblies of two parasitoid biocontrol wasps reveal the parthenogenesis mechanism and an associated novel virus.</title>
        <authorList>
            <person name="Inwood S."/>
            <person name="Skelly J."/>
            <person name="Guhlin J."/>
            <person name="Harrop T."/>
            <person name="Goldson S."/>
            <person name="Dearden P."/>
        </authorList>
    </citation>
    <scope>NUCLEOTIDE SEQUENCE</scope>
    <source>
        <strain evidence="2">Lincoln</strain>
        <tissue evidence="2">Whole body</tissue>
    </source>
</reference>
<sequence>MFPFPTSSDHLRGNIAMSRSNHPTAEEIIVPNDCYWIAPNIGISMTNIADPNYVTFMDLSHRLNRDWMHPGSMLAQDYSSALIERPTFLFHDNCPVLITPEQSSSFNEKKNTGNTTTSSSNSSINSTAYSLRNNNIINNNSNNSNNNRECDNENRVDSTKKYVKENCQQDLDDDDDNFINVDDIDC</sequence>
<comment type="caution">
    <text evidence="2">The sequence shown here is derived from an EMBL/GenBank/DDBJ whole genome shotgun (WGS) entry which is preliminary data.</text>
</comment>
<organism evidence="2 3">
    <name type="scientific">Microctonus hyperodae</name>
    <name type="common">Parasitoid wasp</name>
    <dbReference type="NCBI Taxonomy" id="165561"/>
    <lineage>
        <taxon>Eukaryota</taxon>
        <taxon>Metazoa</taxon>
        <taxon>Ecdysozoa</taxon>
        <taxon>Arthropoda</taxon>
        <taxon>Hexapoda</taxon>
        <taxon>Insecta</taxon>
        <taxon>Pterygota</taxon>
        <taxon>Neoptera</taxon>
        <taxon>Endopterygota</taxon>
        <taxon>Hymenoptera</taxon>
        <taxon>Apocrita</taxon>
        <taxon>Ichneumonoidea</taxon>
        <taxon>Braconidae</taxon>
        <taxon>Euphorinae</taxon>
        <taxon>Microctonus</taxon>
    </lineage>
</organism>